<organism evidence="2 3">
    <name type="scientific">Clostridium aminobutyricum</name>
    <dbReference type="NCBI Taxonomy" id="33953"/>
    <lineage>
        <taxon>Bacteria</taxon>
        <taxon>Bacillati</taxon>
        <taxon>Bacillota</taxon>
        <taxon>Clostridia</taxon>
        <taxon>Eubacteriales</taxon>
        <taxon>Clostridiaceae</taxon>
        <taxon>Clostridium</taxon>
    </lineage>
</organism>
<feature type="transmembrane region" description="Helical" evidence="1">
    <location>
        <begin position="72"/>
        <end position="91"/>
    </location>
</feature>
<dbReference type="Pfam" id="PF09946">
    <property type="entry name" value="DUF2178"/>
    <property type="match status" value="1"/>
</dbReference>
<dbReference type="InterPro" id="IPR019235">
    <property type="entry name" value="DUF2178_TM"/>
</dbReference>
<feature type="transmembrane region" description="Helical" evidence="1">
    <location>
        <begin position="9"/>
        <end position="28"/>
    </location>
</feature>
<dbReference type="Proteomes" id="UP000664545">
    <property type="component" value="Unassembled WGS sequence"/>
</dbReference>
<proteinExistence type="predicted"/>
<reference evidence="2" key="1">
    <citation type="submission" date="2021-02" db="EMBL/GenBank/DDBJ databases">
        <title>Abyssanaerobacter marinus gen.nov., sp., nov, anaerobic bacterium isolated from the Onnuri vent field of Indian Ocean and suggestion of Mogibacteriaceae fam. nov., and proposal of reclassification of ambiguous this family's genus member.</title>
        <authorList>
            <person name="Kim Y.J."/>
            <person name="Yang J.-A."/>
        </authorList>
    </citation>
    <scope>NUCLEOTIDE SEQUENCE</scope>
    <source>
        <strain evidence="2">DSM 2634</strain>
    </source>
</reference>
<evidence type="ECO:0000313" key="2">
    <source>
        <dbReference type="EMBL" id="MBN7771846.1"/>
    </source>
</evidence>
<gene>
    <name evidence="2" type="ORF">JYB65_00535</name>
</gene>
<dbReference type="RefSeq" id="WP_206580637.1">
    <property type="nucleotide sequence ID" value="NZ_JAFJZZ010000001.1"/>
</dbReference>
<comment type="caution">
    <text evidence="2">The sequence shown here is derived from an EMBL/GenBank/DDBJ whole genome shotgun (WGS) entry which is preliminary data.</text>
</comment>
<keyword evidence="3" id="KW-1185">Reference proteome</keyword>
<keyword evidence="1" id="KW-0812">Transmembrane</keyword>
<name>A0A939D6A2_CLOAM</name>
<accession>A0A939D6A2</accession>
<feature type="transmembrane region" description="Helical" evidence="1">
    <location>
        <begin position="97"/>
        <end position="118"/>
    </location>
</feature>
<dbReference type="EMBL" id="JAFJZZ010000001">
    <property type="protein sequence ID" value="MBN7771846.1"/>
    <property type="molecule type" value="Genomic_DNA"/>
</dbReference>
<evidence type="ECO:0000313" key="3">
    <source>
        <dbReference type="Proteomes" id="UP000664545"/>
    </source>
</evidence>
<sequence length="121" mass="14236">MYNKLKRFAPFYGFFGFFGFFGFQYFSTHDVGDLFYFSFFAFFAFFLIGKLSKEMRDERFVENSQKAAAKAFYIPMLAVFIIGWSATQPFGTKEFMVIVSAFAWASSMITYAGVFYYYEKH</sequence>
<keyword evidence="1" id="KW-0472">Membrane</keyword>
<dbReference type="AlphaFoldDB" id="A0A939D6A2"/>
<feature type="transmembrane region" description="Helical" evidence="1">
    <location>
        <begin position="34"/>
        <end position="51"/>
    </location>
</feature>
<evidence type="ECO:0000256" key="1">
    <source>
        <dbReference type="SAM" id="Phobius"/>
    </source>
</evidence>
<protein>
    <submittedName>
        <fullName evidence="2">DUF3796 domain-containing protein</fullName>
    </submittedName>
</protein>
<keyword evidence="1" id="KW-1133">Transmembrane helix</keyword>